<geneLocation type="plasmid" evidence="3">
    <name>pVAPA1422</name>
</geneLocation>
<dbReference type="EMBL" id="KX443388">
    <property type="protein sequence ID" value="ARX58970.1"/>
    <property type="molecule type" value="Genomic_DNA"/>
</dbReference>
<geneLocation type="plasmid" evidence="10">
    <name>pVAPA2288</name>
</geneLocation>
<geneLocation type="plasmid" evidence="9">
    <name>pVAPA2285</name>
</geneLocation>
<keyword evidence="3" id="KW-0614">Plasmid</keyword>
<sequence length="79" mass="8516">MTGEEHFDQDPGPDAWAGDTLGAAEAMSDDELDAAIDALAARERRCLIGGNVEHAKSLAHDKWVCITVRENRNRLAPGS</sequence>
<dbReference type="Proteomes" id="UP000608063">
    <property type="component" value="Unassembled WGS sequence"/>
</dbReference>
<organism evidence="3">
    <name type="scientific">Rhodococcus hoagii</name>
    <name type="common">Corynebacterium equii</name>
    <dbReference type="NCBI Taxonomy" id="43767"/>
    <lineage>
        <taxon>Bacteria</taxon>
        <taxon>Bacillati</taxon>
        <taxon>Actinomycetota</taxon>
        <taxon>Actinomycetes</taxon>
        <taxon>Mycobacteriales</taxon>
        <taxon>Nocardiaceae</taxon>
        <taxon>Prescottella</taxon>
    </lineage>
</organism>
<dbReference type="EMBL" id="KX443390">
    <property type="protein sequence ID" value="ARX59123.1"/>
    <property type="molecule type" value="Genomic_DNA"/>
</dbReference>
<dbReference type="EMBL" id="KX443394">
    <property type="protein sequence ID" value="ARX59356.1"/>
    <property type="molecule type" value="Genomic_DNA"/>
</dbReference>
<evidence type="ECO:0000313" key="3">
    <source>
        <dbReference type="EMBL" id="ARX59123.1"/>
    </source>
</evidence>
<dbReference type="EMBL" id="WVBC01000020">
    <property type="protein sequence ID" value="NKT77986.1"/>
    <property type="molecule type" value="Genomic_DNA"/>
</dbReference>
<evidence type="ECO:0000313" key="1">
    <source>
        <dbReference type="EMBL" id="ARX58970.1"/>
    </source>
</evidence>
<dbReference type="Proteomes" id="UP000706122">
    <property type="component" value="Unassembled WGS sequence"/>
</dbReference>
<evidence type="ECO:0000313" key="15">
    <source>
        <dbReference type="EMBL" id="NKT77986.1"/>
    </source>
</evidence>
<evidence type="ECO:0000313" key="5">
    <source>
        <dbReference type="EMBL" id="ARX59225.1"/>
    </source>
</evidence>
<geneLocation type="plasmid" evidence="8">
    <name>pVAPA1271</name>
</geneLocation>
<dbReference type="EMBL" id="KX443393">
    <property type="protein sequence ID" value="ARX59225.1"/>
    <property type="molecule type" value="Genomic_DNA"/>
</dbReference>
<protein>
    <submittedName>
        <fullName evidence="3">Uncharacterized protein</fullName>
    </submittedName>
</protein>
<dbReference type="EMBL" id="KX443396">
    <property type="protein sequence ID" value="ARX59500.1"/>
    <property type="molecule type" value="Genomic_DNA"/>
</dbReference>
<dbReference type="EMBL" id="KX443392">
    <property type="protein sequence ID" value="ARX59205.1"/>
    <property type="molecule type" value="Genomic_DNA"/>
</dbReference>
<geneLocation type="plasmid" evidence="11">
    <name>pVAPA2279</name>
</geneLocation>
<dbReference type="Proteomes" id="UP000738270">
    <property type="component" value="Unassembled WGS sequence"/>
</dbReference>
<dbReference type="EMBL" id="WVDC01000024">
    <property type="protein sequence ID" value="NKW44498.1"/>
    <property type="molecule type" value="Genomic_DNA"/>
</dbReference>
<geneLocation type="plasmid" evidence="7">
    <name>pVAPA2282</name>
</geneLocation>
<dbReference type="EMBL" id="KX443402">
    <property type="protein sequence ID" value="ARX60240.1"/>
    <property type="molecule type" value="Genomic_DNA"/>
</dbReference>
<dbReference type="EMBL" id="WUYC01000012">
    <property type="protein sequence ID" value="MBM4717338.1"/>
    <property type="molecule type" value="Genomic_DNA"/>
</dbReference>
<evidence type="ECO:0000313" key="2">
    <source>
        <dbReference type="EMBL" id="ARX58998.1"/>
    </source>
</evidence>
<geneLocation type="plasmid" evidence="1">
    <name>pVAPA1216</name>
</geneLocation>
<evidence type="ECO:0000313" key="14">
    <source>
        <dbReference type="EMBL" id="MBM4717338.1"/>
    </source>
</evidence>
<evidence type="ECO:0000313" key="10">
    <source>
        <dbReference type="EMBL" id="ARX60260.1"/>
    </source>
</evidence>
<reference evidence="12" key="2">
    <citation type="submission" date="2019-11" db="EMBL/GenBank/DDBJ databases">
        <title>Spread of Macrolides and rifampicin resistant Rhodococcus equi in clinical isolates in the USA.</title>
        <authorList>
            <person name="Alvarez-Narvaez S."/>
            <person name="Huber L."/>
            <person name="Cohen N.D."/>
            <person name="Slovis N."/>
            <person name="Greiter M."/>
            <person name="Giguere S."/>
            <person name="Hart K."/>
        </authorList>
    </citation>
    <scope>NUCLEOTIDE SEQUENCE</scope>
    <source>
        <strain evidence="12">Lh_17</strain>
        <strain evidence="13">Lh_38</strain>
        <strain evidence="14">Lh_5</strain>
    </source>
</reference>
<gene>
    <name evidence="12" type="ORF">GS441_12275</name>
    <name evidence="13" type="ORF">GS453_17510</name>
    <name evidence="14" type="ORF">GS551_24775</name>
    <name evidence="15" type="ORF">GS882_07570</name>
    <name evidence="16" type="ORF">GS947_23825</name>
    <name evidence="1" type="ORF">pVAPA1216_0411</name>
    <name evidence="8" type="ORF">pVAPA1271_0411</name>
    <name evidence="4" type="ORF">pVAPA1340_0411</name>
    <name evidence="2" type="ORF">pVAPA1357_0411</name>
    <name evidence="3" type="ORF">pVAPA1422_0411</name>
    <name evidence="5" type="ORF">pVAPA1637_0411</name>
    <name evidence="6" type="ORF">pVAPA1643_0411</name>
    <name evidence="11" type="ORF">pVAPA2279_0411</name>
    <name evidence="7" type="ORF">pVAPA2282_0411</name>
    <name evidence="9" type="ORF">pVAPA2285_0411</name>
    <name evidence="10" type="ORF">pVAPA2288_0411</name>
</gene>
<evidence type="ECO:0000313" key="13">
    <source>
        <dbReference type="EMBL" id="MBM4628553.1"/>
    </source>
</evidence>
<geneLocation type="plasmid" evidence="2">
    <name>pVAPA1357</name>
</geneLocation>
<evidence type="ECO:0000313" key="9">
    <source>
        <dbReference type="EMBL" id="ARX60240.1"/>
    </source>
</evidence>
<dbReference type="EMBL" id="WUXD01000038">
    <property type="protein sequence ID" value="MBM4628553.1"/>
    <property type="molecule type" value="Genomic_DNA"/>
</dbReference>
<geneLocation type="plasmid" evidence="5">
    <name>pVAPA1637</name>
</geneLocation>
<evidence type="ECO:0000313" key="8">
    <source>
        <dbReference type="EMBL" id="ARX59500.1"/>
    </source>
</evidence>
<evidence type="ECO:0000313" key="6">
    <source>
        <dbReference type="EMBL" id="ARX59356.1"/>
    </source>
</evidence>
<dbReference type="EMBL" id="KX443395">
    <property type="protein sequence ID" value="ARX59376.1"/>
    <property type="molecule type" value="Genomic_DNA"/>
</dbReference>
<evidence type="ECO:0000313" key="7">
    <source>
        <dbReference type="EMBL" id="ARX59376.1"/>
    </source>
</evidence>
<dbReference type="EMBL" id="KX443389">
    <property type="protein sequence ID" value="ARX58998.1"/>
    <property type="molecule type" value="Genomic_DNA"/>
</dbReference>
<reference evidence="15" key="3">
    <citation type="journal article" date="2020" name="Environ. Microbiol.">
        <title>The novel and transferable erm(51) gene confers Macrolides, Lincosamides, and Streptogramins B (MLSB) resistance to clonal Rhodococcus equi in the environment.</title>
        <authorList>
            <person name="Huber L."/>
            <person name="Giguere S."/>
            <person name="Slovis N.M."/>
            <person name="Alvarez-Narvaez S."/>
            <person name="Hart K.A."/>
            <person name="Greiter M."/>
            <person name="Morris E.R.A."/>
            <person name="Cohen N.D."/>
        </authorList>
    </citation>
    <scope>NUCLEOTIDE SEQUENCE</scope>
    <source>
        <strain evidence="15">Lh_116_1</strain>
        <strain evidence="16">Lh_16_1</strain>
    </source>
</reference>
<geneLocation type="plasmid" evidence="6">
    <name>pVAPA1643</name>
</geneLocation>
<dbReference type="Proteomes" id="UP000603463">
    <property type="component" value="Unassembled WGS sequence"/>
</dbReference>
<dbReference type="EMBL" id="KX443405">
    <property type="protein sequence ID" value="ARX60413.1"/>
    <property type="molecule type" value="Genomic_DNA"/>
</dbReference>
<dbReference type="EMBL" id="KX443403">
    <property type="protein sequence ID" value="ARX60260.1"/>
    <property type="molecule type" value="Genomic_DNA"/>
</dbReference>
<evidence type="ECO:0000313" key="12">
    <source>
        <dbReference type="EMBL" id="MBM4566183.1"/>
    </source>
</evidence>
<reference evidence="3" key="1">
    <citation type="journal article" date="2017" name="Genome Biol. Evol.">
        <title>Comparative Genomics of Rhodococcus equi Virulence Plasmids Indicates Host-Driven Evolution of the vap Pathogenicity Island.</title>
        <authorList>
            <person name="MacArthur I."/>
            <person name="Anastasi E."/>
            <person name="Alvarez S."/>
            <person name="Scortti M."/>
            <person name="Vazquez-Boland J.A."/>
        </authorList>
    </citation>
    <scope>NUCLEOTIDE SEQUENCE</scope>
    <source>
        <strain evidence="1">PAM1216</strain>
        <strain evidence="8">PAM1271</strain>
        <strain evidence="4">PAM1340</strain>
        <strain evidence="2">PAM1357</strain>
        <strain evidence="3">PAM1422</strain>
        <strain evidence="5">PAM1637</strain>
        <strain evidence="6">PAM1643</strain>
        <strain evidence="11">PAM2279</strain>
        <strain evidence="7">PAM2282</strain>
        <strain evidence="9">PAM2285</strain>
        <strain evidence="10">PAM2288</strain>
        <plasmid evidence="1">pVAPA1216</plasmid>
        <plasmid evidence="8">pVAPA1271</plasmid>
        <plasmid evidence="4">pVAPA1340</plasmid>
        <plasmid evidence="2">pVAPA1357</plasmid>
        <plasmid evidence="3">pVAPA1422</plasmid>
        <plasmid evidence="5">pVAPA1637</plasmid>
        <plasmid evidence="6">pVAPA1643</plasmid>
        <plasmid evidence="11">pVAPA2279</plasmid>
        <plasmid evidence="7">pVAPA2282</plasmid>
        <plasmid evidence="9">pVAPA2285</plasmid>
        <plasmid evidence="10">pVAPA2288</plasmid>
    </source>
</reference>
<geneLocation type="plasmid" evidence="4">
    <name>pVAPA1340</name>
</geneLocation>
<dbReference type="EMBL" id="WUXR01000006">
    <property type="protein sequence ID" value="MBM4566183.1"/>
    <property type="molecule type" value="Genomic_DNA"/>
</dbReference>
<proteinExistence type="predicted"/>
<evidence type="ECO:0000313" key="11">
    <source>
        <dbReference type="EMBL" id="ARX60413.1"/>
    </source>
</evidence>
<accession>A0A1Z1UUK6</accession>
<name>A0A1Z1UUK6_RHOHA</name>
<dbReference type="AlphaFoldDB" id="A0A1Z1UUK6"/>
<evidence type="ECO:0000313" key="4">
    <source>
        <dbReference type="EMBL" id="ARX59205.1"/>
    </source>
</evidence>
<dbReference type="Proteomes" id="UP000808906">
    <property type="component" value="Unassembled WGS sequence"/>
</dbReference>
<evidence type="ECO:0000313" key="16">
    <source>
        <dbReference type="EMBL" id="NKW44498.1"/>
    </source>
</evidence>
<dbReference type="RefSeq" id="WP_064066831.1">
    <property type="nucleotide sequence ID" value="NC_002576.1"/>
</dbReference>